<dbReference type="AlphaFoldDB" id="A0A1B0ZZ33"/>
<dbReference type="Proteomes" id="UP000013243">
    <property type="component" value="Chromosome"/>
</dbReference>
<proteinExistence type="predicted"/>
<gene>
    <name evidence="1" type="ORF">K529_002285</name>
</gene>
<dbReference type="InterPro" id="IPR024787">
    <property type="entry name" value="EcsC"/>
</dbReference>
<sequence>MGELPGEILESSERSLTVRDVEAELDAIAARYRAAGHFGMRLLNALGGQGEDLMRRMPRPVRSAIEGAVLQALHLSVRGAALSRRVLPDQPAQTNRWVSTTMGMVGGAAGLPGALVELPATTTFLMRSIQGVAQEYGFDPNAKSVRFDAVEVFAAAGPMAHDDGADTGFLTLRLGLSGAGLSQLIAAVAPRLAVALGPKLAAQMVPVLGAVAGGSVNYVYSGYYQEMAHVHFALRRLALEADTPYPQMVERLQQRLLS</sequence>
<name>A0A1B0ZZ33_9RHOB</name>
<dbReference type="KEGG" id="rmb:K529_002285"/>
<accession>A0A1B0ZZ33</accession>
<dbReference type="STRING" id="1265309.K529_002285"/>
<protein>
    <submittedName>
        <fullName evidence="1">Protein EcsC</fullName>
    </submittedName>
</protein>
<dbReference type="PANTHER" id="PTHR41260:SF1">
    <property type="entry name" value="PROTEIN ECSC"/>
    <property type="match status" value="1"/>
</dbReference>
<dbReference type="OrthoDB" id="7569638at2"/>
<dbReference type="Pfam" id="PF12787">
    <property type="entry name" value="EcsC"/>
    <property type="match status" value="1"/>
</dbReference>
<dbReference type="RefSeq" id="WP_005626211.1">
    <property type="nucleotide sequence ID" value="NZ_CP015230.1"/>
</dbReference>
<organism evidence="1 2">
    <name type="scientific">Tritonibacter mobilis F1926</name>
    <dbReference type="NCBI Taxonomy" id="1265309"/>
    <lineage>
        <taxon>Bacteria</taxon>
        <taxon>Pseudomonadati</taxon>
        <taxon>Pseudomonadota</taxon>
        <taxon>Alphaproteobacteria</taxon>
        <taxon>Rhodobacterales</taxon>
        <taxon>Paracoccaceae</taxon>
        <taxon>Tritonibacter</taxon>
    </lineage>
</organism>
<evidence type="ECO:0000313" key="2">
    <source>
        <dbReference type="Proteomes" id="UP000013243"/>
    </source>
</evidence>
<reference evidence="1 2" key="1">
    <citation type="journal article" date="2016" name="ISME J.">
        <title>Global occurrence and heterogeneity of the Roseobacter-clade species Ruegeria mobilis.</title>
        <authorList>
            <person name="Sonnenschein E."/>
            <person name="Gram L."/>
        </authorList>
    </citation>
    <scope>NUCLEOTIDE SEQUENCE [LARGE SCALE GENOMIC DNA]</scope>
    <source>
        <strain evidence="1 2">F1926</strain>
    </source>
</reference>
<dbReference type="PANTHER" id="PTHR41260">
    <property type="entry name" value="PROTEIN ECSC"/>
    <property type="match status" value="1"/>
</dbReference>
<evidence type="ECO:0000313" key="1">
    <source>
        <dbReference type="EMBL" id="ANP39583.1"/>
    </source>
</evidence>
<dbReference type="GeneID" id="28248623"/>
<dbReference type="EMBL" id="CP015230">
    <property type="protein sequence ID" value="ANP39583.1"/>
    <property type="molecule type" value="Genomic_DNA"/>
</dbReference>